<feature type="domain" description="DUF4130" evidence="1">
    <location>
        <begin position="87"/>
        <end position="250"/>
    </location>
</feature>
<proteinExistence type="predicted"/>
<accession>A0A9D2KMM3</accession>
<dbReference type="InterPro" id="IPR023875">
    <property type="entry name" value="DNA_repair_put"/>
</dbReference>
<protein>
    <submittedName>
        <fullName evidence="2">TIGR03915 family putative DNA repair protein</fullName>
    </submittedName>
</protein>
<comment type="caution">
    <text evidence="2">The sequence shown here is derived from an EMBL/GenBank/DDBJ whole genome shotgun (WGS) entry which is preliminary data.</text>
</comment>
<reference evidence="2" key="1">
    <citation type="journal article" date="2021" name="PeerJ">
        <title>Extensive microbial diversity within the chicken gut microbiome revealed by metagenomics and culture.</title>
        <authorList>
            <person name="Gilroy R."/>
            <person name="Ravi A."/>
            <person name="Getino M."/>
            <person name="Pursley I."/>
            <person name="Horton D.L."/>
            <person name="Alikhan N.F."/>
            <person name="Baker D."/>
            <person name="Gharbi K."/>
            <person name="Hall N."/>
            <person name="Watson M."/>
            <person name="Adriaenssens E.M."/>
            <person name="Foster-Nyarko E."/>
            <person name="Jarju S."/>
            <person name="Secka A."/>
            <person name="Antonio M."/>
            <person name="Oren A."/>
            <person name="Chaudhuri R.R."/>
            <person name="La Ragione R."/>
            <person name="Hildebrand F."/>
            <person name="Pallen M.J."/>
        </authorList>
    </citation>
    <scope>NUCLEOTIDE SEQUENCE</scope>
    <source>
        <strain evidence="2">CHK178-16964</strain>
    </source>
</reference>
<evidence type="ECO:0000313" key="3">
    <source>
        <dbReference type="Proteomes" id="UP000823900"/>
    </source>
</evidence>
<organism evidence="2 3">
    <name type="scientific">Candidatus Lachnoclostridium stercoravium</name>
    <dbReference type="NCBI Taxonomy" id="2838633"/>
    <lineage>
        <taxon>Bacteria</taxon>
        <taxon>Bacillati</taxon>
        <taxon>Bacillota</taxon>
        <taxon>Clostridia</taxon>
        <taxon>Lachnospirales</taxon>
        <taxon>Lachnospiraceae</taxon>
    </lineage>
</organism>
<gene>
    <name evidence="2" type="ORF">IAA07_01730</name>
</gene>
<evidence type="ECO:0000259" key="1">
    <source>
        <dbReference type="Pfam" id="PF13566"/>
    </source>
</evidence>
<reference evidence="2" key="2">
    <citation type="submission" date="2021-04" db="EMBL/GenBank/DDBJ databases">
        <authorList>
            <person name="Gilroy R."/>
        </authorList>
    </citation>
    <scope>NUCLEOTIDE SEQUENCE</scope>
    <source>
        <strain evidence="2">CHK178-16964</strain>
    </source>
</reference>
<evidence type="ECO:0000313" key="2">
    <source>
        <dbReference type="EMBL" id="HJA70284.1"/>
    </source>
</evidence>
<name>A0A9D2KMM3_9FIRM</name>
<dbReference type="EMBL" id="DWZA01000017">
    <property type="protein sequence ID" value="HJA70284.1"/>
    <property type="molecule type" value="Genomic_DNA"/>
</dbReference>
<dbReference type="AlphaFoldDB" id="A0A9D2KMM3"/>
<sequence length="262" mass="30802">MEETVFLCGEEFEDIMSGIYDAWTSRLGHDKVKLESEKNWQPRLFCQYRRVETDLAKVQKVVKAVRERISEEAFQMVYEAALSMRADRADRIYRFLIYGFHYRSKVVDMLQIPVVFDIFDMLRHLKNEAHLLTGFVRFSQAGQALVSTIGPKNDVLVLLARHFADRLSGENWLIYDEKRNKAAIHQKGRGWWIVRDGNGQLKEQLRKAAEGDIYADLWKCFFNSIAIAERKNPICQRSFLPLRYRKYMTEFQCISSAVRQDI</sequence>
<dbReference type="Proteomes" id="UP000823900">
    <property type="component" value="Unassembled WGS sequence"/>
</dbReference>
<dbReference type="NCBIfam" id="TIGR03915">
    <property type="entry name" value="SAM_7_link_chp"/>
    <property type="match status" value="1"/>
</dbReference>
<dbReference type="InterPro" id="IPR025404">
    <property type="entry name" value="DUF4130"/>
</dbReference>
<dbReference type="Pfam" id="PF13566">
    <property type="entry name" value="DUF4130"/>
    <property type="match status" value="1"/>
</dbReference>